<feature type="transmembrane region" description="Helical" evidence="1">
    <location>
        <begin position="78"/>
        <end position="98"/>
    </location>
</feature>
<dbReference type="EMBL" id="GBRH01187390">
    <property type="protein sequence ID" value="JAE10506.1"/>
    <property type="molecule type" value="Transcribed_RNA"/>
</dbReference>
<keyword evidence="1" id="KW-1133">Transmembrane helix</keyword>
<name>A0A0A9FK30_ARUDO</name>
<keyword evidence="1" id="KW-0472">Membrane</keyword>
<dbReference type="AlphaFoldDB" id="A0A0A9FK30"/>
<accession>A0A0A9FK30</accession>
<protein>
    <submittedName>
        <fullName evidence="2">Uncharacterized protein</fullName>
    </submittedName>
</protein>
<feature type="transmembrane region" description="Helical" evidence="1">
    <location>
        <begin position="12"/>
        <end position="32"/>
    </location>
</feature>
<keyword evidence="1" id="KW-0812">Transmembrane</keyword>
<reference evidence="2" key="1">
    <citation type="submission" date="2014-09" db="EMBL/GenBank/DDBJ databases">
        <authorList>
            <person name="Magalhaes I.L.F."/>
            <person name="Oliveira U."/>
            <person name="Santos F.R."/>
            <person name="Vidigal T.H.D.A."/>
            <person name="Brescovit A.D."/>
            <person name="Santos A.J."/>
        </authorList>
    </citation>
    <scope>NUCLEOTIDE SEQUENCE</scope>
    <source>
        <tissue evidence="2">Shoot tissue taken approximately 20 cm above the soil surface</tissue>
    </source>
</reference>
<sequence length="109" mass="12555">MGTQVMRPNIWLFISGLRLIWLHTHYVTLAVAKMRKMSWRLIAKFTFLLLQESRRQQSCPLLLSCGLKANAPLHLKRLCLCLLLLVSSAVQMYTLQVLKFMEGGIGWLP</sequence>
<proteinExistence type="predicted"/>
<evidence type="ECO:0000313" key="2">
    <source>
        <dbReference type="EMBL" id="JAE10506.1"/>
    </source>
</evidence>
<evidence type="ECO:0000256" key="1">
    <source>
        <dbReference type="SAM" id="Phobius"/>
    </source>
</evidence>
<reference evidence="2" key="2">
    <citation type="journal article" date="2015" name="Data Brief">
        <title>Shoot transcriptome of the giant reed, Arundo donax.</title>
        <authorList>
            <person name="Barrero R.A."/>
            <person name="Guerrero F.D."/>
            <person name="Moolhuijzen P."/>
            <person name="Goolsby J.A."/>
            <person name="Tidwell J."/>
            <person name="Bellgard S.E."/>
            <person name="Bellgard M.I."/>
        </authorList>
    </citation>
    <scope>NUCLEOTIDE SEQUENCE</scope>
    <source>
        <tissue evidence="2">Shoot tissue taken approximately 20 cm above the soil surface</tissue>
    </source>
</reference>
<organism evidence="2">
    <name type="scientific">Arundo donax</name>
    <name type="common">Giant reed</name>
    <name type="synonym">Donax arundinaceus</name>
    <dbReference type="NCBI Taxonomy" id="35708"/>
    <lineage>
        <taxon>Eukaryota</taxon>
        <taxon>Viridiplantae</taxon>
        <taxon>Streptophyta</taxon>
        <taxon>Embryophyta</taxon>
        <taxon>Tracheophyta</taxon>
        <taxon>Spermatophyta</taxon>
        <taxon>Magnoliopsida</taxon>
        <taxon>Liliopsida</taxon>
        <taxon>Poales</taxon>
        <taxon>Poaceae</taxon>
        <taxon>PACMAD clade</taxon>
        <taxon>Arundinoideae</taxon>
        <taxon>Arundineae</taxon>
        <taxon>Arundo</taxon>
    </lineage>
</organism>